<organism evidence="1 2">
    <name type="scientific">Iocasia fonsfrigidae</name>
    <dbReference type="NCBI Taxonomy" id="2682810"/>
    <lineage>
        <taxon>Bacteria</taxon>
        <taxon>Bacillati</taxon>
        <taxon>Bacillota</taxon>
        <taxon>Clostridia</taxon>
        <taxon>Halanaerobiales</taxon>
        <taxon>Halanaerobiaceae</taxon>
        <taxon>Iocasia</taxon>
    </lineage>
</organism>
<dbReference type="SUPFAM" id="SSF102462">
    <property type="entry name" value="Peptidyl-tRNA hydrolase II"/>
    <property type="match status" value="1"/>
</dbReference>
<dbReference type="Pfam" id="PF09391">
    <property type="entry name" value="DUF2000"/>
    <property type="match status" value="1"/>
</dbReference>
<gene>
    <name evidence="1" type="ORF">GM661_08905</name>
</gene>
<dbReference type="InterPro" id="IPR018988">
    <property type="entry name" value="DUF2000"/>
</dbReference>
<evidence type="ECO:0000313" key="1">
    <source>
        <dbReference type="EMBL" id="QTL98085.1"/>
    </source>
</evidence>
<sequence>MKCVILINEELPLGLIANTSAVLAMSIGKKYDHLIGCDVEDQDGVIHPGITQIPIPLLKGNDELLKTIRTRILNKEVNDVYMIDFCNMAQKSKNYDQYMIRMKATPTEKLSYLGIGLCGPEKAVNKLTGSLPLLR</sequence>
<reference evidence="1" key="1">
    <citation type="submission" date="2019-12" db="EMBL/GenBank/DDBJ databases">
        <authorList>
            <person name="zhang j."/>
            <person name="sun C.M."/>
        </authorList>
    </citation>
    <scope>NUCLEOTIDE SEQUENCE</scope>
    <source>
        <strain evidence="1">NS-1</strain>
    </source>
</reference>
<dbReference type="Gene3D" id="3.40.1490.10">
    <property type="entry name" value="Bit1"/>
    <property type="match status" value="1"/>
</dbReference>
<dbReference type="EMBL" id="CP046640">
    <property type="protein sequence ID" value="QTL98085.1"/>
    <property type="molecule type" value="Genomic_DNA"/>
</dbReference>
<accession>A0A8A7KDA5</accession>
<proteinExistence type="predicted"/>
<dbReference type="InterPro" id="IPR017021">
    <property type="entry name" value="UCP033763"/>
</dbReference>
<dbReference type="PIRSF" id="PIRSF033736">
    <property type="entry name" value="UCP033763"/>
    <property type="match status" value="1"/>
</dbReference>
<dbReference type="Proteomes" id="UP000665020">
    <property type="component" value="Chromosome"/>
</dbReference>
<name>A0A8A7KDA5_9FIRM</name>
<evidence type="ECO:0000313" key="2">
    <source>
        <dbReference type="Proteomes" id="UP000665020"/>
    </source>
</evidence>
<keyword evidence="2" id="KW-1185">Reference proteome</keyword>
<dbReference type="RefSeq" id="WP_230869667.1">
    <property type="nucleotide sequence ID" value="NZ_CP046640.1"/>
</dbReference>
<dbReference type="AlphaFoldDB" id="A0A8A7KDA5"/>
<protein>
    <submittedName>
        <fullName evidence="1">DUF2000 family protein</fullName>
    </submittedName>
</protein>
<dbReference type="InterPro" id="IPR023476">
    <property type="entry name" value="Pep_tRNA_hydro_II_dom_sf"/>
</dbReference>
<dbReference type="KEGG" id="ifn:GM661_08905"/>